<feature type="compositionally biased region" description="Low complexity" evidence="1">
    <location>
        <begin position="179"/>
        <end position="192"/>
    </location>
</feature>
<evidence type="ECO:0000256" key="1">
    <source>
        <dbReference type="SAM" id="MobiDB-lite"/>
    </source>
</evidence>
<evidence type="ECO:0000313" key="2">
    <source>
        <dbReference type="EMBL" id="KDR74105.1"/>
    </source>
</evidence>
<dbReference type="STRING" id="685588.A0A067ST36"/>
<protein>
    <submittedName>
        <fullName evidence="2">Uncharacterized protein</fullName>
    </submittedName>
</protein>
<evidence type="ECO:0000313" key="3">
    <source>
        <dbReference type="Proteomes" id="UP000027222"/>
    </source>
</evidence>
<sequence length="492" mass="52966">MSSKYPAAQPSRQEKPRSAKRRRIDMPLPDGFFITPVPAKPVTVPHFISSFNDDGDKSMDKDKDVHDNAVGGDKNGRVGSRTGTTRHGGRRLEQQVGRVAGPALAVSRLSVSDSSLVLGPISAAASSLGHPGVDGQANTHKDRTKVVSALDVAMNISIPDPKKRKAGPQLRPAPPPPIITSSSSASSTKSTAHSNLKQIVPPAFLTKPSSKTNPKPFQPLQHPVPICTTSKKRNMQAMSTTSLGLGLFDDLSSTQNGPEELAGILLRDQHPEISISTREPNEDIAQRGLEMSPDKKGKGKSKFVRGGLAARASAYFDRSLTAFVLWKKEIERRPNSFPAEFCASVIKILHKPLHPARSSTSVPGIALCRIRQHNGLAHGVYKADHLYRVVFSFPMGSNSSSTNASGSSNGSMSLVQFIEGQTILVFRPWQAVSLRPNSDLEEKPDVSDTELPRLPASLPLPSPLSAPPHSTPDPLDAPINDTALFCSRFRIS</sequence>
<gene>
    <name evidence="2" type="ORF">GALMADRAFT_141840</name>
</gene>
<keyword evidence="3" id="KW-1185">Reference proteome</keyword>
<feature type="region of interest" description="Disordered" evidence="1">
    <location>
        <begin position="1"/>
        <end position="35"/>
    </location>
</feature>
<dbReference type="EMBL" id="KL142384">
    <property type="protein sequence ID" value="KDR74105.1"/>
    <property type="molecule type" value="Genomic_DNA"/>
</dbReference>
<feature type="region of interest" description="Disordered" evidence="1">
    <location>
        <begin position="158"/>
        <end position="223"/>
    </location>
</feature>
<dbReference type="AlphaFoldDB" id="A0A067ST36"/>
<proteinExistence type="predicted"/>
<dbReference type="HOGENOM" id="CLU_554376_0_0_1"/>
<reference evidence="3" key="1">
    <citation type="journal article" date="2014" name="Proc. Natl. Acad. Sci. U.S.A.">
        <title>Extensive sampling of basidiomycete genomes demonstrates inadequacy of the white-rot/brown-rot paradigm for wood decay fungi.</title>
        <authorList>
            <person name="Riley R."/>
            <person name="Salamov A.A."/>
            <person name="Brown D.W."/>
            <person name="Nagy L.G."/>
            <person name="Floudas D."/>
            <person name="Held B.W."/>
            <person name="Levasseur A."/>
            <person name="Lombard V."/>
            <person name="Morin E."/>
            <person name="Otillar R."/>
            <person name="Lindquist E.A."/>
            <person name="Sun H."/>
            <person name="LaButti K.M."/>
            <person name="Schmutz J."/>
            <person name="Jabbour D."/>
            <person name="Luo H."/>
            <person name="Baker S.E."/>
            <person name="Pisabarro A.G."/>
            <person name="Walton J.D."/>
            <person name="Blanchette R.A."/>
            <person name="Henrissat B."/>
            <person name="Martin F."/>
            <person name="Cullen D."/>
            <person name="Hibbett D.S."/>
            <person name="Grigoriev I.V."/>
        </authorList>
    </citation>
    <scope>NUCLEOTIDE SEQUENCE [LARGE SCALE GENOMIC DNA]</scope>
    <source>
        <strain evidence="3">CBS 339.88</strain>
    </source>
</reference>
<accession>A0A067ST36</accession>
<dbReference type="OrthoDB" id="3215163at2759"/>
<feature type="compositionally biased region" description="Pro residues" evidence="1">
    <location>
        <begin position="458"/>
        <end position="471"/>
    </location>
</feature>
<feature type="compositionally biased region" description="Basic and acidic residues" evidence="1">
    <location>
        <begin position="54"/>
        <end position="67"/>
    </location>
</feature>
<organism evidence="2 3">
    <name type="scientific">Galerina marginata (strain CBS 339.88)</name>
    <dbReference type="NCBI Taxonomy" id="685588"/>
    <lineage>
        <taxon>Eukaryota</taxon>
        <taxon>Fungi</taxon>
        <taxon>Dikarya</taxon>
        <taxon>Basidiomycota</taxon>
        <taxon>Agaricomycotina</taxon>
        <taxon>Agaricomycetes</taxon>
        <taxon>Agaricomycetidae</taxon>
        <taxon>Agaricales</taxon>
        <taxon>Agaricineae</taxon>
        <taxon>Strophariaceae</taxon>
        <taxon>Galerina</taxon>
    </lineage>
</organism>
<feature type="region of interest" description="Disordered" evidence="1">
    <location>
        <begin position="52"/>
        <end position="89"/>
    </location>
</feature>
<feature type="region of interest" description="Disordered" evidence="1">
    <location>
        <begin position="439"/>
        <end position="478"/>
    </location>
</feature>
<name>A0A067ST36_GALM3</name>
<feature type="region of interest" description="Disordered" evidence="1">
    <location>
        <begin position="279"/>
        <end position="301"/>
    </location>
</feature>
<dbReference type="Proteomes" id="UP000027222">
    <property type="component" value="Unassembled WGS sequence"/>
</dbReference>